<comment type="caution">
    <text evidence="4">The sequence shown here is derived from an EMBL/GenBank/DDBJ whole genome shotgun (WGS) entry which is preliminary data.</text>
</comment>
<evidence type="ECO:0000259" key="3">
    <source>
        <dbReference type="Pfam" id="PF00534"/>
    </source>
</evidence>
<dbReference type="Gene3D" id="3.40.50.2000">
    <property type="entry name" value="Glycogen Phosphorylase B"/>
    <property type="match status" value="2"/>
</dbReference>
<sequence>MKKVTVFVWNHFTNDARVMRECLTLSENGYDVNLIAIANKKIPEAVPYEVINENFKVHRVPMYPAALEYYFKRKKRVTVVTAGVTAVMSPILFKYSKKSLLVMLSGLIATAVTLKNNKLRQNTVKLIRSLKMIGKGLQQRADIYHSNDLNTLAQGCICTIIHDSKLVYDSHEVQTDRTGYNPDTIKLVEKSLIKFADETIVENKTRAKKHEELYGYLPKTLHNYSALYDIDKVPDVDLYEMLNIERSKKILLYQGGVQYGRGLDVLIQAMNYIENGVLVIIGDGKLKEELIEETNRKQLEDKVKFLPKQPLEKLPSYTKQAYIGYQVLQNTSYNHYSASSNKLFEYIMAEVPVISCDFPEIKRVVDEENIGITVEADKPKSIASATQKLIDNPDLRNELSMNCKNAKYNYNWENEKEELLNIYNELSN</sequence>
<dbReference type="RefSeq" id="WP_135095896.1">
    <property type="nucleotide sequence ID" value="NZ_JADGLW010000001.1"/>
</dbReference>
<dbReference type="PANTHER" id="PTHR12526:SF629">
    <property type="entry name" value="TEICHURONIC ACID BIOSYNTHESIS GLYCOSYLTRANSFERASE TUAH-RELATED"/>
    <property type="match status" value="1"/>
</dbReference>
<proteinExistence type="predicted"/>
<dbReference type="EMBL" id="JADGLW010000001">
    <property type="protein sequence ID" value="MBF0752837.1"/>
    <property type="molecule type" value="Genomic_DNA"/>
</dbReference>
<gene>
    <name evidence="4" type="ORF">IR135_01025</name>
</gene>
<evidence type="ECO:0000313" key="5">
    <source>
        <dbReference type="Proteomes" id="UP000647980"/>
    </source>
</evidence>
<name>A0ABR9XVC5_9STAP</name>
<keyword evidence="2" id="KW-0808">Transferase</keyword>
<dbReference type="InterPro" id="IPR001296">
    <property type="entry name" value="Glyco_trans_1"/>
</dbReference>
<dbReference type="PANTHER" id="PTHR12526">
    <property type="entry name" value="GLYCOSYLTRANSFERASE"/>
    <property type="match status" value="1"/>
</dbReference>
<keyword evidence="5" id="KW-1185">Reference proteome</keyword>
<evidence type="ECO:0000313" key="4">
    <source>
        <dbReference type="EMBL" id="MBF0752837.1"/>
    </source>
</evidence>
<reference evidence="4 5" key="1">
    <citation type="submission" date="2020-10" db="EMBL/GenBank/DDBJ databases">
        <title>Mouse Oral microbiota.</title>
        <authorList>
            <person name="Joseph S."/>
            <person name="Aduse-Opoku J."/>
        </authorList>
    </citation>
    <scope>NUCLEOTIDE SEQUENCE [LARGE SCALE GENOMIC DNA]</scope>
    <source>
        <strain evidence="4 5">19428wE5_W307</strain>
    </source>
</reference>
<evidence type="ECO:0000256" key="2">
    <source>
        <dbReference type="ARBA" id="ARBA00022679"/>
    </source>
</evidence>
<dbReference type="Proteomes" id="UP000647980">
    <property type="component" value="Unassembled WGS sequence"/>
</dbReference>
<evidence type="ECO:0000256" key="1">
    <source>
        <dbReference type="ARBA" id="ARBA00022676"/>
    </source>
</evidence>
<dbReference type="SUPFAM" id="SSF53756">
    <property type="entry name" value="UDP-Glycosyltransferase/glycogen phosphorylase"/>
    <property type="match status" value="1"/>
</dbReference>
<organism evidence="4 5">
    <name type="scientific">Jeotgalicoccus nanhaiensis</name>
    <dbReference type="NCBI Taxonomy" id="568603"/>
    <lineage>
        <taxon>Bacteria</taxon>
        <taxon>Bacillati</taxon>
        <taxon>Bacillota</taxon>
        <taxon>Bacilli</taxon>
        <taxon>Bacillales</taxon>
        <taxon>Staphylococcaceae</taxon>
        <taxon>Jeotgalicoccus</taxon>
    </lineage>
</organism>
<keyword evidence="1" id="KW-0328">Glycosyltransferase</keyword>
<feature type="domain" description="Glycosyl transferase family 1" evidence="3">
    <location>
        <begin position="243"/>
        <end position="404"/>
    </location>
</feature>
<accession>A0ABR9XVC5</accession>
<protein>
    <submittedName>
        <fullName evidence="4">Glycosyltransferase</fullName>
    </submittedName>
</protein>
<dbReference type="Pfam" id="PF00534">
    <property type="entry name" value="Glycos_transf_1"/>
    <property type="match status" value="1"/>
</dbReference>